<dbReference type="Pfam" id="PF13738">
    <property type="entry name" value="Pyr_redox_3"/>
    <property type="match status" value="1"/>
</dbReference>
<organism evidence="2 3">
    <name type="scientific">Mycobacterium paraterrae</name>
    <dbReference type="NCBI Taxonomy" id="577492"/>
    <lineage>
        <taxon>Bacteria</taxon>
        <taxon>Bacillati</taxon>
        <taxon>Actinomycetota</taxon>
        <taxon>Actinomycetes</taxon>
        <taxon>Mycobacteriales</taxon>
        <taxon>Mycobacteriaceae</taxon>
        <taxon>Mycobacterium</taxon>
    </lineage>
</organism>
<accession>A0ABY3VN60</accession>
<evidence type="ECO:0000313" key="3">
    <source>
        <dbReference type="Proteomes" id="UP001055336"/>
    </source>
</evidence>
<protein>
    <submittedName>
        <fullName evidence="2">NAD(P)/FAD-dependent oxidoreductase</fullName>
    </submittedName>
</protein>
<keyword evidence="1" id="KW-0560">Oxidoreductase</keyword>
<proteinExistence type="predicted"/>
<dbReference type="PANTHER" id="PTHR42877:SF4">
    <property type="entry name" value="FAD_NAD(P)-BINDING DOMAIN-CONTAINING PROTEIN-RELATED"/>
    <property type="match status" value="1"/>
</dbReference>
<dbReference type="Proteomes" id="UP001055336">
    <property type="component" value="Chromosome"/>
</dbReference>
<reference evidence="2" key="1">
    <citation type="submission" date="2022-08" db="EMBL/GenBank/DDBJ databases">
        <title>Whole genome sequencing of non-tuberculosis mycobacteria type-strains.</title>
        <authorList>
            <person name="Igarashi Y."/>
            <person name="Osugi A."/>
            <person name="Mitarai S."/>
        </authorList>
    </citation>
    <scope>NUCLEOTIDE SEQUENCE</scope>
    <source>
        <strain evidence="2">DSM 45127</strain>
    </source>
</reference>
<dbReference type="PANTHER" id="PTHR42877">
    <property type="entry name" value="L-ORNITHINE N(5)-MONOOXYGENASE-RELATED"/>
    <property type="match status" value="1"/>
</dbReference>
<dbReference type="EMBL" id="CP092488">
    <property type="protein sequence ID" value="UMB70871.1"/>
    <property type="molecule type" value="Genomic_DNA"/>
</dbReference>
<dbReference type="InterPro" id="IPR036188">
    <property type="entry name" value="FAD/NAD-bd_sf"/>
</dbReference>
<dbReference type="InterPro" id="IPR051209">
    <property type="entry name" value="FAD-bind_Monooxygenase_sf"/>
</dbReference>
<sequence length="483" mass="54605">MAQRRDPRIVIIGAGMSGIAAGHVLRQSGFHDFTIVEKGSDVGGVWHWNRYPGLRCDVPSYGYQFAFAPKPDWGHVWATGDEIQRYHRDLIDDLQLRSHLRLNCEVTEAVFTGGRWRLSTADGGRLDADFVIAATGVLHQPFIPDFPGLDSFAGPVVHTARWTNIKTRGKRVGVIGTGSTGVQVFSALQPDAAHITHFARTPQWVMWMPMRMPQPRIVGHLLRRLPRQDKTVRLSQFIGSDYLTDLVIRPTWRRRAAQRYGAMCLRVLVRDKKLRARLRPDYQPFCKRQVLSGDYYRRIGKPNASFVSEAIVEITKTGVRTADGVHHELDVLVLATGFAAHNYMRPMAVRGRDGLSIDDAWAKGPRAWGMTAIPGFPNLFMVLGPNSPTGSMSLQHTAELTARYIAKWLNRFRDGEINAVEVTEEATDRFADEVAEAMVPTVWNTGCNSWYFADDNHIDLWPFDRKRLTRMLTQPQDADYILT</sequence>
<dbReference type="Gene3D" id="3.50.50.60">
    <property type="entry name" value="FAD/NAD(P)-binding domain"/>
    <property type="match status" value="2"/>
</dbReference>
<evidence type="ECO:0000313" key="2">
    <source>
        <dbReference type="EMBL" id="UMB70871.1"/>
    </source>
</evidence>
<name>A0ABY3VN60_9MYCO</name>
<gene>
    <name evidence="2" type="ORF">MKK62_06150</name>
</gene>
<keyword evidence="3" id="KW-1185">Reference proteome</keyword>
<evidence type="ECO:0000256" key="1">
    <source>
        <dbReference type="ARBA" id="ARBA00023002"/>
    </source>
</evidence>
<dbReference type="RefSeq" id="WP_240262629.1">
    <property type="nucleotide sequence ID" value="NZ_CP092488.2"/>
</dbReference>
<dbReference type="SUPFAM" id="SSF51905">
    <property type="entry name" value="FAD/NAD(P)-binding domain"/>
    <property type="match status" value="1"/>
</dbReference>
<dbReference type="PRINTS" id="PR00370">
    <property type="entry name" value="FMOXYGENASE"/>
</dbReference>
<dbReference type="InterPro" id="IPR000960">
    <property type="entry name" value="Flavin_mOase"/>
</dbReference>